<protein>
    <recommendedName>
        <fullName evidence="6">Response regulatory domain-containing protein</fullName>
    </recommendedName>
</protein>
<dbReference type="GO" id="GO:0035438">
    <property type="term" value="F:cyclic-di-GMP binding"/>
    <property type="evidence" value="ECO:0007669"/>
    <property type="project" value="InterPro"/>
</dbReference>
<dbReference type="InterPro" id="IPR039420">
    <property type="entry name" value="WalR-like"/>
</dbReference>
<organism evidence="7">
    <name type="scientific">marine metagenome</name>
    <dbReference type="NCBI Taxonomy" id="408172"/>
    <lineage>
        <taxon>unclassified sequences</taxon>
        <taxon>metagenomes</taxon>
        <taxon>ecological metagenomes</taxon>
    </lineage>
</organism>
<dbReference type="Gene3D" id="2.40.10.220">
    <property type="entry name" value="predicted glycosyltransferase like domains"/>
    <property type="match status" value="1"/>
</dbReference>
<proteinExistence type="predicted"/>
<reference evidence="7" key="1">
    <citation type="submission" date="2018-05" db="EMBL/GenBank/DDBJ databases">
        <authorList>
            <person name="Lanie J.A."/>
            <person name="Ng W.-L."/>
            <person name="Kazmierczak K.M."/>
            <person name="Andrzejewski T.M."/>
            <person name="Davidsen T.M."/>
            <person name="Wayne K.J."/>
            <person name="Tettelin H."/>
            <person name="Glass J.I."/>
            <person name="Rusch D."/>
            <person name="Podicherti R."/>
            <person name="Tsui H.-C.T."/>
            <person name="Winkler M.E."/>
        </authorList>
    </citation>
    <scope>NUCLEOTIDE SEQUENCE</scope>
</reference>
<dbReference type="SUPFAM" id="SSF141371">
    <property type="entry name" value="PilZ domain-like"/>
    <property type="match status" value="1"/>
</dbReference>
<dbReference type="GO" id="GO:0000976">
    <property type="term" value="F:transcription cis-regulatory region binding"/>
    <property type="evidence" value="ECO:0007669"/>
    <property type="project" value="TreeGrafter"/>
</dbReference>
<dbReference type="GO" id="GO:0000156">
    <property type="term" value="F:phosphorelay response regulator activity"/>
    <property type="evidence" value="ECO:0007669"/>
    <property type="project" value="TreeGrafter"/>
</dbReference>
<dbReference type="EMBL" id="UINC01000062">
    <property type="protein sequence ID" value="SUZ48302.1"/>
    <property type="molecule type" value="Genomic_DNA"/>
</dbReference>
<evidence type="ECO:0000256" key="3">
    <source>
        <dbReference type="ARBA" id="ARBA00023015"/>
    </source>
</evidence>
<dbReference type="PROSITE" id="PS50110">
    <property type="entry name" value="RESPONSE_REGULATORY"/>
    <property type="match status" value="1"/>
</dbReference>
<dbReference type="InterPro" id="IPR011006">
    <property type="entry name" value="CheY-like_superfamily"/>
</dbReference>
<evidence type="ECO:0000259" key="6">
    <source>
        <dbReference type="PROSITE" id="PS50110"/>
    </source>
</evidence>
<dbReference type="InterPro" id="IPR009875">
    <property type="entry name" value="PilZ_domain"/>
</dbReference>
<evidence type="ECO:0000256" key="4">
    <source>
        <dbReference type="ARBA" id="ARBA00023125"/>
    </source>
</evidence>
<dbReference type="SUPFAM" id="SSF52172">
    <property type="entry name" value="CheY-like"/>
    <property type="match status" value="1"/>
</dbReference>
<evidence type="ECO:0000313" key="7">
    <source>
        <dbReference type="EMBL" id="SUZ48302.1"/>
    </source>
</evidence>
<dbReference type="PANTHER" id="PTHR48111:SF1">
    <property type="entry name" value="TWO-COMPONENT RESPONSE REGULATOR ORR33"/>
    <property type="match status" value="1"/>
</dbReference>
<dbReference type="GO" id="GO:0032993">
    <property type="term" value="C:protein-DNA complex"/>
    <property type="evidence" value="ECO:0007669"/>
    <property type="project" value="TreeGrafter"/>
</dbReference>
<dbReference type="GO" id="GO:0006355">
    <property type="term" value="P:regulation of DNA-templated transcription"/>
    <property type="evidence" value="ECO:0007669"/>
    <property type="project" value="TreeGrafter"/>
</dbReference>
<feature type="domain" description="Response regulatory" evidence="6">
    <location>
        <begin position="215"/>
        <end position="331"/>
    </location>
</feature>
<evidence type="ECO:0000256" key="1">
    <source>
        <dbReference type="ARBA" id="ARBA00022553"/>
    </source>
</evidence>
<dbReference type="Pfam" id="PF07238">
    <property type="entry name" value="PilZ"/>
    <property type="match status" value="1"/>
</dbReference>
<dbReference type="PANTHER" id="PTHR48111">
    <property type="entry name" value="REGULATOR OF RPOS"/>
    <property type="match status" value="1"/>
</dbReference>
<dbReference type="InterPro" id="IPR001789">
    <property type="entry name" value="Sig_transdc_resp-reg_receiver"/>
</dbReference>
<sequence>MPTADRRQYTRVSFESTFEVRTAEWSDPVATGLDISLNGCRFNCEKSMSDGETVTLAFEHGFELEGNVRWCWPIEWYFQAAVHFAGISPKKQIQLKAYIEEVTGEDFQMELKDEATPETIAEAEKSLTVTDDEIEVDDDLGDLVTESEEEEDLEIEIDEEELEELPLLEEEGLRVSDEEEQLNSTLSLSEIAKHEDFLHEFAEGDLNPRSFAGSQVVIYDVEKKQAELLSQYLTERAGMEVECVSKRQNLWRLLKLDPLDLVIIETGADGNSDSLEVMQQTKDQFPEVHFICLSSPVSLDRRLQYLNAGALDYLIRPVHLSTVAQSVLIQLNRAEGDFTDDFVPPASEAVDIPEEKTLIDSSETYPDEDLSDMVSLLDEDLDLPQEIDLIDEDF</sequence>
<dbReference type="GO" id="GO:0005829">
    <property type="term" value="C:cytosol"/>
    <property type="evidence" value="ECO:0007669"/>
    <property type="project" value="TreeGrafter"/>
</dbReference>
<dbReference type="CDD" id="cd00156">
    <property type="entry name" value="REC"/>
    <property type="match status" value="1"/>
</dbReference>
<accession>A0A381N129</accession>
<dbReference type="AlphaFoldDB" id="A0A381N129"/>
<dbReference type="Pfam" id="PF00072">
    <property type="entry name" value="Response_reg"/>
    <property type="match status" value="1"/>
</dbReference>
<evidence type="ECO:0000256" key="5">
    <source>
        <dbReference type="ARBA" id="ARBA00023163"/>
    </source>
</evidence>
<evidence type="ECO:0000256" key="2">
    <source>
        <dbReference type="ARBA" id="ARBA00023012"/>
    </source>
</evidence>
<name>A0A381N129_9ZZZZ</name>
<keyword evidence="2" id="KW-0902">Two-component regulatory system</keyword>
<keyword evidence="4" id="KW-0238">DNA-binding</keyword>
<gene>
    <name evidence="7" type="ORF">METZ01_LOCUS1156</name>
</gene>
<keyword evidence="3" id="KW-0805">Transcription regulation</keyword>
<keyword evidence="1" id="KW-0597">Phosphoprotein</keyword>
<dbReference type="Gene3D" id="3.40.50.2300">
    <property type="match status" value="1"/>
</dbReference>
<keyword evidence="5" id="KW-0804">Transcription</keyword>